<accession>A0A3B0Y335</accession>
<evidence type="ECO:0000259" key="2">
    <source>
        <dbReference type="Pfam" id="PF13511"/>
    </source>
</evidence>
<evidence type="ECO:0000313" key="3">
    <source>
        <dbReference type="EMBL" id="VAW68559.1"/>
    </source>
</evidence>
<reference evidence="3" key="1">
    <citation type="submission" date="2018-06" db="EMBL/GenBank/DDBJ databases">
        <authorList>
            <person name="Zhirakovskaya E."/>
        </authorList>
    </citation>
    <scope>NUCLEOTIDE SEQUENCE</scope>
</reference>
<evidence type="ECO:0000256" key="1">
    <source>
        <dbReference type="SAM" id="Phobius"/>
    </source>
</evidence>
<feature type="non-terminal residue" evidence="3">
    <location>
        <position position="82"/>
    </location>
</feature>
<protein>
    <recommendedName>
        <fullName evidence="2">DUF4124 domain-containing protein</fullName>
    </recommendedName>
</protein>
<dbReference type="EMBL" id="UOFJ01000346">
    <property type="protein sequence ID" value="VAW68559.1"/>
    <property type="molecule type" value="Genomic_DNA"/>
</dbReference>
<dbReference type="InterPro" id="IPR025392">
    <property type="entry name" value="DUF4124"/>
</dbReference>
<organism evidence="3">
    <name type="scientific">hydrothermal vent metagenome</name>
    <dbReference type="NCBI Taxonomy" id="652676"/>
    <lineage>
        <taxon>unclassified sequences</taxon>
        <taxon>metagenomes</taxon>
        <taxon>ecological metagenomes</taxon>
    </lineage>
</organism>
<dbReference type="Pfam" id="PF13511">
    <property type="entry name" value="DUF4124"/>
    <property type="match status" value="1"/>
</dbReference>
<sequence>MITCQLTTHYKIDNMLNKKIKLLAAILLNILLNAILFTIPTHLLAQTLIKSVDASGNITYADKAAPDAKTSTEIAISPGPSE</sequence>
<proteinExistence type="predicted"/>
<keyword evidence="1" id="KW-0812">Transmembrane</keyword>
<gene>
    <name evidence="3" type="ORF">MNBD_GAMMA10-2278</name>
</gene>
<feature type="transmembrane region" description="Helical" evidence="1">
    <location>
        <begin position="20"/>
        <end position="39"/>
    </location>
</feature>
<keyword evidence="1" id="KW-1133">Transmembrane helix</keyword>
<dbReference type="AlphaFoldDB" id="A0A3B0Y335"/>
<name>A0A3B0Y335_9ZZZZ</name>
<keyword evidence="1" id="KW-0472">Membrane</keyword>
<feature type="domain" description="DUF4124" evidence="2">
    <location>
        <begin position="43"/>
        <end position="81"/>
    </location>
</feature>